<organism evidence="3 4">
    <name type="scientific">Coccomyxa viridis</name>
    <dbReference type="NCBI Taxonomy" id="1274662"/>
    <lineage>
        <taxon>Eukaryota</taxon>
        <taxon>Viridiplantae</taxon>
        <taxon>Chlorophyta</taxon>
        <taxon>core chlorophytes</taxon>
        <taxon>Trebouxiophyceae</taxon>
        <taxon>Trebouxiophyceae incertae sedis</taxon>
        <taxon>Coccomyxaceae</taxon>
        <taxon>Coccomyxa</taxon>
    </lineage>
</organism>
<keyword evidence="4" id="KW-1185">Reference proteome</keyword>
<keyword evidence="2" id="KW-0472">Membrane</keyword>
<evidence type="ECO:0000313" key="3">
    <source>
        <dbReference type="EMBL" id="CAL5219258.1"/>
    </source>
</evidence>
<comment type="caution">
    <text evidence="3">The sequence shown here is derived from an EMBL/GenBank/DDBJ whole genome shotgun (WGS) entry which is preliminary data.</text>
</comment>
<feature type="region of interest" description="Disordered" evidence="1">
    <location>
        <begin position="124"/>
        <end position="147"/>
    </location>
</feature>
<evidence type="ECO:0000256" key="1">
    <source>
        <dbReference type="SAM" id="MobiDB-lite"/>
    </source>
</evidence>
<accession>A0ABP1FH55</accession>
<reference evidence="3 4" key="1">
    <citation type="submission" date="2024-06" db="EMBL/GenBank/DDBJ databases">
        <authorList>
            <person name="Kraege A."/>
            <person name="Thomma B."/>
        </authorList>
    </citation>
    <scope>NUCLEOTIDE SEQUENCE [LARGE SCALE GENOMIC DNA]</scope>
</reference>
<name>A0ABP1FH55_9CHLO</name>
<proteinExistence type="predicted"/>
<protein>
    <submittedName>
        <fullName evidence="3">G1054 protein</fullName>
    </submittedName>
</protein>
<evidence type="ECO:0000256" key="2">
    <source>
        <dbReference type="SAM" id="Phobius"/>
    </source>
</evidence>
<evidence type="ECO:0000313" key="4">
    <source>
        <dbReference type="Proteomes" id="UP001497392"/>
    </source>
</evidence>
<keyword evidence="2" id="KW-1133">Transmembrane helix</keyword>
<dbReference type="Proteomes" id="UP001497392">
    <property type="component" value="Unassembled WGS sequence"/>
</dbReference>
<keyword evidence="2" id="KW-0812">Transmembrane</keyword>
<feature type="transmembrane region" description="Helical" evidence="2">
    <location>
        <begin position="94"/>
        <end position="117"/>
    </location>
</feature>
<sequence>MLTIEWHQGVTLAVLTCQAAASASPAAALAPLLSQGAAGAQAPGANAALLAPAAAAALGPAQAGIASGPPSFTPASASVAEASGGAGTPAHVPAVVIAAPVAGVVALVLLLAAVALARANLARKTVPEDPSEDFSPRPSGMRQSLGHASTPALFSDVSMALPKMPIRVPQHAAMELTAQSGTGRILHGAVLPTHSSPTQTPLSVPNLLPALQIPRPAPANLLQPKPLTRRWTWQARHHHFWRDS</sequence>
<dbReference type="EMBL" id="CAXHTA020000002">
    <property type="protein sequence ID" value="CAL5219258.1"/>
    <property type="molecule type" value="Genomic_DNA"/>
</dbReference>
<gene>
    <name evidence="3" type="primary">g1054</name>
    <name evidence="3" type="ORF">VP750_LOCUS917</name>
</gene>